<evidence type="ECO:0000259" key="2">
    <source>
        <dbReference type="Pfam" id="PF13400"/>
    </source>
</evidence>
<evidence type="ECO:0000313" key="4">
    <source>
        <dbReference type="Proteomes" id="UP000005714"/>
    </source>
</evidence>
<comment type="caution">
    <text evidence="3">The sequence shown here is derived from an EMBL/GenBank/DDBJ whole genome shotgun (WGS) entry which is preliminary data.</text>
</comment>
<keyword evidence="4" id="KW-1185">Reference proteome</keyword>
<dbReference type="Proteomes" id="UP000005714">
    <property type="component" value="Unassembled WGS sequence"/>
</dbReference>
<feature type="domain" description="Putative Flp pilus-assembly TadG-like N-terminal" evidence="2">
    <location>
        <begin position="10"/>
        <end position="57"/>
    </location>
</feature>
<dbReference type="OrthoDB" id="157302at2"/>
<evidence type="ECO:0000313" key="3">
    <source>
        <dbReference type="EMBL" id="EFG47368.1"/>
    </source>
</evidence>
<dbReference type="AlphaFoldDB" id="D4YN50"/>
<gene>
    <name evidence="3" type="ORF">HMPREF0183_1359</name>
</gene>
<dbReference type="eggNOG" id="ENOG502ZR17">
    <property type="taxonomic scope" value="Bacteria"/>
</dbReference>
<protein>
    <recommendedName>
        <fullName evidence="2">Putative Flp pilus-assembly TadG-like N-terminal domain-containing protein</fullName>
    </recommendedName>
</protein>
<sequence length="221" mass="23978">MKFRLKREDGQVSLAVLLLSVLVIAAAVGAFIFGEANDSRTRAQKAADASALAAARDVRERFIPAFARAHIPPPPVAGPAVPANPTVVLSPLGEVGRHGAFTFAQKNESQLSRYVAQGNRFEANVQSNKREVGSPVGSRARKKISAPGDAVAKIKTENVHCYSTNIKRAPTKPFHVLSWSMVCSGNGHTARVNYFGATTTLSDIDSRKKEWRRVFDIKLDK</sequence>
<dbReference type="STRING" id="585530.HMPREF0183_1359"/>
<keyword evidence="1" id="KW-1133">Transmembrane helix</keyword>
<reference evidence="3 4" key="1">
    <citation type="submission" date="2010-04" db="EMBL/GenBank/DDBJ databases">
        <authorList>
            <person name="Qin X."/>
            <person name="Bachman B."/>
            <person name="Battles P."/>
            <person name="Bell A."/>
            <person name="Bess C."/>
            <person name="Bickham C."/>
            <person name="Chaboub L."/>
            <person name="Chen D."/>
            <person name="Coyle M."/>
            <person name="Deiros D.R."/>
            <person name="Dinh H."/>
            <person name="Forbes L."/>
            <person name="Fowler G."/>
            <person name="Francisco L."/>
            <person name="Fu Q."/>
            <person name="Gubbala S."/>
            <person name="Hale W."/>
            <person name="Han Y."/>
            <person name="Hemphill L."/>
            <person name="Highlander S.K."/>
            <person name="Hirani K."/>
            <person name="Hogues M."/>
            <person name="Jackson L."/>
            <person name="Jakkamsetti A."/>
            <person name="Javaid M."/>
            <person name="Jiang H."/>
            <person name="Korchina V."/>
            <person name="Kovar C."/>
            <person name="Lara F."/>
            <person name="Lee S."/>
            <person name="Mata R."/>
            <person name="Mathew T."/>
            <person name="Moen C."/>
            <person name="Morales K."/>
            <person name="Munidasa M."/>
            <person name="Nazareth L."/>
            <person name="Ngo R."/>
            <person name="Nguyen L."/>
            <person name="Okwuonu G."/>
            <person name="Ongeri F."/>
            <person name="Patil S."/>
            <person name="Petrosino J."/>
            <person name="Pham C."/>
            <person name="Pham P."/>
            <person name="Pu L.-L."/>
            <person name="Puazo M."/>
            <person name="Raj R."/>
            <person name="Reid J."/>
            <person name="Rouhana J."/>
            <person name="Saada N."/>
            <person name="Shang Y."/>
            <person name="Simmons D."/>
            <person name="Thornton R."/>
            <person name="Warren J."/>
            <person name="Weissenberger G."/>
            <person name="Zhang J."/>
            <person name="Zhang L."/>
            <person name="Zhou C."/>
            <person name="Zhu D."/>
            <person name="Muzny D."/>
            <person name="Worley K."/>
            <person name="Gibbs R."/>
        </authorList>
    </citation>
    <scope>NUCLEOTIDE SEQUENCE [LARGE SCALE GENOMIC DNA]</scope>
    <source>
        <strain evidence="3 4">ATCC 49030</strain>
    </source>
</reference>
<dbReference type="Pfam" id="PF13400">
    <property type="entry name" value="Tad"/>
    <property type="match status" value="1"/>
</dbReference>
<organism evidence="3 4">
    <name type="scientific">Brevibacterium mcbrellneri ATCC 49030</name>
    <dbReference type="NCBI Taxonomy" id="585530"/>
    <lineage>
        <taxon>Bacteria</taxon>
        <taxon>Bacillati</taxon>
        <taxon>Actinomycetota</taxon>
        <taxon>Actinomycetes</taxon>
        <taxon>Micrococcales</taxon>
        <taxon>Brevibacteriaceae</taxon>
        <taxon>Brevibacterium</taxon>
    </lineage>
</organism>
<dbReference type="RefSeq" id="WP_005884212.1">
    <property type="nucleotide sequence ID" value="NZ_ADNU01000039.1"/>
</dbReference>
<dbReference type="InterPro" id="IPR028087">
    <property type="entry name" value="Tad_N"/>
</dbReference>
<feature type="transmembrane region" description="Helical" evidence="1">
    <location>
        <begin position="12"/>
        <end position="34"/>
    </location>
</feature>
<name>D4YN50_9MICO</name>
<dbReference type="EMBL" id="ADNU01000039">
    <property type="protein sequence ID" value="EFG47368.1"/>
    <property type="molecule type" value="Genomic_DNA"/>
</dbReference>
<accession>D4YN50</accession>
<proteinExistence type="predicted"/>
<keyword evidence="1" id="KW-0812">Transmembrane</keyword>
<keyword evidence="1" id="KW-0472">Membrane</keyword>
<evidence type="ECO:0000256" key="1">
    <source>
        <dbReference type="SAM" id="Phobius"/>
    </source>
</evidence>